<accession>A0A833T3K1</accession>
<gene>
    <name evidence="1" type="ORF">GN244_ATG11716</name>
    <name evidence="2" type="ORF">GN958_ATG22386</name>
</gene>
<proteinExistence type="predicted"/>
<dbReference type="EMBL" id="WSZM01000275">
    <property type="protein sequence ID" value="KAF4036224.1"/>
    <property type="molecule type" value="Genomic_DNA"/>
</dbReference>
<evidence type="ECO:0000313" key="1">
    <source>
        <dbReference type="EMBL" id="KAF4036224.1"/>
    </source>
</evidence>
<dbReference type="Proteomes" id="UP000602510">
    <property type="component" value="Unassembled WGS sequence"/>
</dbReference>
<dbReference type="Proteomes" id="UP000704712">
    <property type="component" value="Unassembled WGS sequence"/>
</dbReference>
<dbReference type="EMBL" id="JAACNO010003123">
    <property type="protein sequence ID" value="KAF4128466.1"/>
    <property type="molecule type" value="Genomic_DNA"/>
</dbReference>
<organism evidence="1 3">
    <name type="scientific">Phytophthora infestans</name>
    <name type="common">Potato late blight agent</name>
    <name type="synonym">Botrytis infestans</name>
    <dbReference type="NCBI Taxonomy" id="4787"/>
    <lineage>
        <taxon>Eukaryota</taxon>
        <taxon>Sar</taxon>
        <taxon>Stramenopiles</taxon>
        <taxon>Oomycota</taxon>
        <taxon>Peronosporomycetes</taxon>
        <taxon>Peronosporales</taxon>
        <taxon>Peronosporaceae</taxon>
        <taxon>Phytophthora</taxon>
    </lineage>
</organism>
<sequence>MVMESSDPNSSTASTPALCSVNRVCTAGQHDTSDETLERYFTQDLGRLSCKVEGEAVKHDGTYEQHKDQSSLKSMDCLAKLMINDYELAISMALDHEEILTAGSTSEMSHRGVVEQQKEV</sequence>
<keyword evidence="3" id="KW-1185">Reference proteome</keyword>
<reference evidence="1" key="1">
    <citation type="submission" date="2020-04" db="EMBL/GenBank/DDBJ databases">
        <title>Hybrid Assembly of Korean Phytophthora infestans isolates.</title>
        <authorList>
            <person name="Prokchorchik M."/>
            <person name="Lee Y."/>
            <person name="Seo J."/>
            <person name="Cho J.-H."/>
            <person name="Park Y.-E."/>
            <person name="Jang D.-C."/>
            <person name="Im J.-S."/>
            <person name="Choi J.-G."/>
            <person name="Park H.-J."/>
            <person name="Lee G.-B."/>
            <person name="Lee Y.-G."/>
            <person name="Hong S.-Y."/>
            <person name="Cho K."/>
            <person name="Sohn K.H."/>
        </authorList>
    </citation>
    <scope>NUCLEOTIDE SEQUENCE</scope>
    <source>
        <strain evidence="1">KR_1_A1</strain>
        <strain evidence="2">KR_2_A2</strain>
    </source>
</reference>
<evidence type="ECO:0000313" key="3">
    <source>
        <dbReference type="Proteomes" id="UP000602510"/>
    </source>
</evidence>
<protein>
    <submittedName>
        <fullName evidence="1">Uncharacterized protein</fullName>
    </submittedName>
</protein>
<name>A0A833T3K1_PHYIN</name>
<comment type="caution">
    <text evidence="1">The sequence shown here is derived from an EMBL/GenBank/DDBJ whole genome shotgun (WGS) entry which is preliminary data.</text>
</comment>
<dbReference type="AlphaFoldDB" id="A0A833T3K1"/>
<evidence type="ECO:0000313" key="2">
    <source>
        <dbReference type="EMBL" id="KAF4128466.1"/>
    </source>
</evidence>